<dbReference type="Proteomes" id="UP001148629">
    <property type="component" value="Unassembled WGS sequence"/>
</dbReference>
<gene>
    <name evidence="1" type="ORF">NM208_g6560</name>
</gene>
<keyword evidence="2" id="KW-1185">Reference proteome</keyword>
<evidence type="ECO:0000313" key="2">
    <source>
        <dbReference type="Proteomes" id="UP001148629"/>
    </source>
</evidence>
<dbReference type="EMBL" id="JANRMS010000616">
    <property type="protein sequence ID" value="KAJ3536826.1"/>
    <property type="molecule type" value="Genomic_DNA"/>
</dbReference>
<sequence length="463" mass="51049">MESLYSLLSASAIVTQESDPAAFKDLTACWAAQINLKPQAVIVPPDVQSLAKTVQYLYGQTGLDFAFRGQGYCSLPTKDILISMHKFSGFAHDPVKQTITVGAGQTWRAVYEMVDRVAPEYTVIGARTPSVSVGGTIVTAGFSWLSGKFGCISDPHNMIDCEVVKYDGSVVWASSEPELLWAIRGGGGGFGAITNVTFRLHPISRNIYYGTVTAPMTVFPSVAQYVSKFSASSVAVGVSFFMFVEKQKFQTMHDSHIDGDTLVFQLFDPHGEVHGRETFSWALKLPGAKDFTREGNRVSDLIGTSRQYWAPIIVPEFSASQLETCVKWFKDLETHGKSIGENTYMVYELFCTSDSPTPRQLAWPGPRGCKHMLVIGVGCDVDAPSEEIQSAQALARNAPRLLTGGDPRTSPSPNAIEDWSDMSMIYGDNYKKLLELRLKYDPKRRLKGHVKIVSSYGREDTYH</sequence>
<organism evidence="1 2">
    <name type="scientific">Fusarium decemcellulare</name>
    <dbReference type="NCBI Taxonomy" id="57161"/>
    <lineage>
        <taxon>Eukaryota</taxon>
        <taxon>Fungi</taxon>
        <taxon>Dikarya</taxon>
        <taxon>Ascomycota</taxon>
        <taxon>Pezizomycotina</taxon>
        <taxon>Sordariomycetes</taxon>
        <taxon>Hypocreomycetidae</taxon>
        <taxon>Hypocreales</taxon>
        <taxon>Nectriaceae</taxon>
        <taxon>Fusarium</taxon>
        <taxon>Fusarium decemcellulare species complex</taxon>
    </lineage>
</organism>
<evidence type="ECO:0000313" key="1">
    <source>
        <dbReference type="EMBL" id="KAJ3536826.1"/>
    </source>
</evidence>
<comment type="caution">
    <text evidence="1">The sequence shown here is derived from an EMBL/GenBank/DDBJ whole genome shotgun (WGS) entry which is preliminary data.</text>
</comment>
<name>A0ACC1SCL2_9HYPO</name>
<reference evidence="1" key="1">
    <citation type="submission" date="2022-08" db="EMBL/GenBank/DDBJ databases">
        <title>Genome Sequence of Fusarium decemcellulare.</title>
        <authorList>
            <person name="Buettner E."/>
        </authorList>
    </citation>
    <scope>NUCLEOTIDE SEQUENCE</scope>
    <source>
        <strain evidence="1">Babe19</strain>
    </source>
</reference>
<accession>A0ACC1SCL2</accession>
<protein>
    <submittedName>
        <fullName evidence="1">Uncharacterized protein</fullName>
    </submittedName>
</protein>
<proteinExistence type="predicted"/>